<sequence length="596" mass="66677">MGSDKVPRPAYVVDVDEDSGRAIRGSRRTASTKDKEKPKVSHRDRDKAKDTDRDTRSDKPKRRTKGDTDRDRERTDRPSDRPVTGRVERERNLEVITTERELKPLERRKSSASSTHSPQKQTRPPSAHKNRSFPRISDPSSRRDEPSHFGVPPSPTARAPIVSQPTVQAMPQPIPVRPRAITTQTFPSRPLSYHAAYNATGGYGGPPLSASAWANYQPQPMITQGYQSPGYSRYAATPAPPSSDYFGSQAMSAPDRPMSARPLASRFDPPSRTQSGFGNRDAVPYEPITYESYHDDGYASASEGTIRKRDSIRVPSRTIAKRLSKSREDYNAMPPPPRPILRRPVTEYAAESIDPYREGRTLIRDDSRPRQPSSHRNSVTYDLGHEREPSRSRRPDSNRNSASYDHIVDDPERVRIETANHGRRRQSYYGQSASGSSGYEDKIRQAANYQEDVAGPSVPLTAEVLKRQQRRQTGSSRSTKSSNSRDESDYRKSATTRTTRSGSGADDENVTIKVTGTARVMVGGAQIDCPDGGEIEIKKRQPKSLRNGSEMSGSEYGGQGQIDDRRSRVDRPSGRSRLSSQHSYTRSTQYFGDNYF</sequence>
<reference evidence="2 3" key="1">
    <citation type="journal article" date="2018" name="IMA Fungus">
        <title>IMA Genome-F 9: Draft genome sequence of Annulohypoxylon stygium, Aspergillus mulundensis, Berkeleyomyces basicola (syn. Thielaviopsis basicola), Ceratocystis smalleyi, two Cercospora beticola strains, Coleophoma cylindrospora, Fusarium fracticaudum, Phialophora cf. hyalina, and Morchella septimelata.</title>
        <authorList>
            <person name="Wingfield B.D."/>
            <person name="Bills G.F."/>
            <person name="Dong Y."/>
            <person name="Huang W."/>
            <person name="Nel W.J."/>
            <person name="Swalarsk-Parry B.S."/>
            <person name="Vaghefi N."/>
            <person name="Wilken P.M."/>
            <person name="An Z."/>
            <person name="de Beer Z.W."/>
            <person name="De Vos L."/>
            <person name="Chen L."/>
            <person name="Duong T.A."/>
            <person name="Gao Y."/>
            <person name="Hammerbacher A."/>
            <person name="Kikkert J.R."/>
            <person name="Li Y."/>
            <person name="Li H."/>
            <person name="Li K."/>
            <person name="Li Q."/>
            <person name="Liu X."/>
            <person name="Ma X."/>
            <person name="Naidoo K."/>
            <person name="Pethybridge S.J."/>
            <person name="Sun J."/>
            <person name="Steenkamp E.T."/>
            <person name="van der Nest M.A."/>
            <person name="van Wyk S."/>
            <person name="Wingfield M.J."/>
            <person name="Xiong C."/>
            <person name="Yue Q."/>
            <person name="Zhang X."/>
        </authorList>
    </citation>
    <scope>NUCLEOTIDE SEQUENCE [LARGE SCALE GENOMIC DNA]</scope>
    <source>
        <strain evidence="2 3">BP 5553</strain>
    </source>
</reference>
<feature type="compositionally biased region" description="Basic and acidic residues" evidence="1">
    <location>
        <begin position="31"/>
        <end position="58"/>
    </location>
</feature>
<organism evidence="2 3">
    <name type="scientific">Venustampulla echinocandica</name>
    <dbReference type="NCBI Taxonomy" id="2656787"/>
    <lineage>
        <taxon>Eukaryota</taxon>
        <taxon>Fungi</taxon>
        <taxon>Dikarya</taxon>
        <taxon>Ascomycota</taxon>
        <taxon>Pezizomycotina</taxon>
        <taxon>Leotiomycetes</taxon>
        <taxon>Helotiales</taxon>
        <taxon>Pleuroascaceae</taxon>
        <taxon>Venustampulla</taxon>
    </lineage>
</organism>
<proteinExistence type="predicted"/>
<feature type="compositionally biased region" description="Basic and acidic residues" evidence="1">
    <location>
        <begin position="86"/>
        <end position="109"/>
    </location>
</feature>
<dbReference type="OrthoDB" id="4898142at2759"/>
<feature type="compositionally biased region" description="Low complexity" evidence="1">
    <location>
        <begin position="493"/>
        <end position="504"/>
    </location>
</feature>
<feature type="compositionally biased region" description="Basic and acidic residues" evidence="1">
    <location>
        <begin position="483"/>
        <end position="492"/>
    </location>
</feature>
<protein>
    <submittedName>
        <fullName evidence="2">Uncharacterized protein</fullName>
    </submittedName>
</protein>
<feature type="region of interest" description="Disordered" evidence="1">
    <location>
        <begin position="466"/>
        <end position="510"/>
    </location>
</feature>
<feature type="compositionally biased region" description="Low complexity" evidence="1">
    <location>
        <begin position="471"/>
        <end position="482"/>
    </location>
</feature>
<dbReference type="STRING" id="2656787.A0A370T984"/>
<dbReference type="EMBL" id="NPIC01000016">
    <property type="protein sequence ID" value="RDL30128.1"/>
    <property type="molecule type" value="Genomic_DNA"/>
</dbReference>
<feature type="compositionally biased region" description="Basic and acidic residues" evidence="1">
    <location>
        <begin position="406"/>
        <end position="420"/>
    </location>
</feature>
<feature type="compositionally biased region" description="Low complexity" evidence="1">
    <location>
        <begin position="427"/>
        <end position="438"/>
    </location>
</feature>
<dbReference type="RefSeq" id="XP_031864736.1">
    <property type="nucleotide sequence ID" value="XM_032019029.1"/>
</dbReference>
<feature type="compositionally biased region" description="Basic and acidic residues" evidence="1">
    <location>
        <begin position="65"/>
        <end position="80"/>
    </location>
</feature>
<dbReference type="GeneID" id="43603255"/>
<name>A0A370T984_9HELO</name>
<dbReference type="Proteomes" id="UP000254866">
    <property type="component" value="Unassembled WGS sequence"/>
</dbReference>
<feature type="compositionally biased region" description="Polar residues" evidence="1">
    <location>
        <begin position="111"/>
        <end position="124"/>
    </location>
</feature>
<keyword evidence="3" id="KW-1185">Reference proteome</keyword>
<feature type="region of interest" description="Disordered" evidence="1">
    <location>
        <begin position="242"/>
        <end position="438"/>
    </location>
</feature>
<evidence type="ECO:0000313" key="3">
    <source>
        <dbReference type="Proteomes" id="UP000254866"/>
    </source>
</evidence>
<feature type="compositionally biased region" description="Polar residues" evidence="1">
    <location>
        <begin position="576"/>
        <end position="596"/>
    </location>
</feature>
<feature type="region of interest" description="Disordered" evidence="1">
    <location>
        <begin position="525"/>
        <end position="596"/>
    </location>
</feature>
<feature type="compositionally biased region" description="Basic and acidic residues" evidence="1">
    <location>
        <begin position="562"/>
        <end position="573"/>
    </location>
</feature>
<gene>
    <name evidence="2" type="ORF">BP5553_10406</name>
</gene>
<comment type="caution">
    <text evidence="2">The sequence shown here is derived from an EMBL/GenBank/DDBJ whole genome shotgun (WGS) entry which is preliminary data.</text>
</comment>
<feature type="compositionally biased region" description="Basic and acidic residues" evidence="1">
    <location>
        <begin position="383"/>
        <end position="397"/>
    </location>
</feature>
<evidence type="ECO:0000313" key="2">
    <source>
        <dbReference type="EMBL" id="RDL30128.1"/>
    </source>
</evidence>
<feature type="compositionally biased region" description="Basic and acidic residues" evidence="1">
    <location>
        <begin position="354"/>
        <end position="369"/>
    </location>
</feature>
<accession>A0A370T984</accession>
<dbReference type="AlphaFoldDB" id="A0A370T984"/>
<feature type="compositionally biased region" description="Polar residues" evidence="1">
    <location>
        <begin position="370"/>
        <end position="380"/>
    </location>
</feature>
<evidence type="ECO:0000256" key="1">
    <source>
        <dbReference type="SAM" id="MobiDB-lite"/>
    </source>
</evidence>
<feature type="region of interest" description="Disordered" evidence="1">
    <location>
        <begin position="1"/>
        <end position="175"/>
    </location>
</feature>